<sequence>MLPLTCTLLPSPQRRLLEQLYRQHGSRMRTAGDGQQWVARANEIVGGLNLTPVAEGYWLTGLFVTPQCRGQQVASRLIEAALMANPAPVWLFCDPQLAAFYGRLGFSSTEHLPEALASRLARYQRSKPLLAMQRGQSSATSSPGNSTSV</sequence>
<comment type="caution">
    <text evidence="2">The sequence shown here is derived from an EMBL/GenBank/DDBJ whole genome shotgun (WGS) entry which is preliminary data.</text>
</comment>
<dbReference type="EMBL" id="JBBHLC010000084">
    <property type="protein sequence ID" value="MEJ5865504.1"/>
    <property type="molecule type" value="Genomic_DNA"/>
</dbReference>
<dbReference type="CDD" id="cd04301">
    <property type="entry name" value="NAT_SF"/>
    <property type="match status" value="1"/>
</dbReference>
<name>A0ABU8QXX6_9PSED</name>
<dbReference type="InterPro" id="IPR000182">
    <property type="entry name" value="GNAT_dom"/>
</dbReference>
<proteinExistence type="predicted"/>
<dbReference type="Proteomes" id="UP001380290">
    <property type="component" value="Unassembled WGS sequence"/>
</dbReference>
<organism evidence="2 3">
    <name type="scientific">Pseudomonas farsensis</name>
    <dbReference type="NCBI Taxonomy" id="2745492"/>
    <lineage>
        <taxon>Bacteria</taxon>
        <taxon>Pseudomonadati</taxon>
        <taxon>Pseudomonadota</taxon>
        <taxon>Gammaproteobacteria</taxon>
        <taxon>Pseudomonadales</taxon>
        <taxon>Pseudomonadaceae</taxon>
        <taxon>Pseudomonas</taxon>
    </lineage>
</organism>
<keyword evidence="3" id="KW-1185">Reference proteome</keyword>
<protein>
    <submittedName>
        <fullName evidence="2">GNAT family N-acetyltransferase</fullName>
    </submittedName>
</protein>
<dbReference type="SUPFAM" id="SSF55729">
    <property type="entry name" value="Acyl-CoA N-acyltransferases (Nat)"/>
    <property type="match status" value="1"/>
</dbReference>
<evidence type="ECO:0000313" key="2">
    <source>
        <dbReference type="EMBL" id="MEJ5865504.1"/>
    </source>
</evidence>
<evidence type="ECO:0000313" key="3">
    <source>
        <dbReference type="Proteomes" id="UP001380290"/>
    </source>
</evidence>
<reference evidence="2 3" key="1">
    <citation type="submission" date="2024-02" db="EMBL/GenBank/DDBJ databases">
        <title>Identification of pathogenicity and growth-promoting function of Pseudomonas putida variant.</title>
        <authorList>
            <person name="Sun J."/>
        </authorList>
    </citation>
    <scope>NUCLEOTIDE SEQUENCE [LARGE SCALE GENOMIC DNA]</scope>
    <source>
        <strain evidence="2 3">A03</strain>
    </source>
</reference>
<accession>A0ABU8QXX6</accession>
<dbReference type="Gene3D" id="3.40.630.30">
    <property type="match status" value="1"/>
</dbReference>
<gene>
    <name evidence="2" type="ORF">V7S98_20010</name>
</gene>
<feature type="domain" description="N-acetyltransferase" evidence="1">
    <location>
        <begin position="1"/>
        <end position="130"/>
    </location>
</feature>
<dbReference type="Pfam" id="PF13508">
    <property type="entry name" value="Acetyltransf_7"/>
    <property type="match status" value="1"/>
</dbReference>
<dbReference type="PROSITE" id="PS51186">
    <property type="entry name" value="GNAT"/>
    <property type="match status" value="1"/>
</dbReference>
<dbReference type="RefSeq" id="WP_339600335.1">
    <property type="nucleotide sequence ID" value="NZ_JBBHLC010000084.1"/>
</dbReference>
<evidence type="ECO:0000259" key="1">
    <source>
        <dbReference type="PROSITE" id="PS51186"/>
    </source>
</evidence>
<dbReference type="InterPro" id="IPR016181">
    <property type="entry name" value="Acyl_CoA_acyltransferase"/>
</dbReference>